<dbReference type="SUPFAM" id="SSF48264">
    <property type="entry name" value="Cytochrome P450"/>
    <property type="match status" value="1"/>
</dbReference>
<reference evidence="9" key="1">
    <citation type="journal article" date="2021" name="Nat. Commun.">
        <title>Genetic determinants of endophytism in the Arabidopsis root mycobiome.</title>
        <authorList>
            <person name="Mesny F."/>
            <person name="Miyauchi S."/>
            <person name="Thiergart T."/>
            <person name="Pickel B."/>
            <person name="Atanasova L."/>
            <person name="Karlsson M."/>
            <person name="Huettel B."/>
            <person name="Barry K.W."/>
            <person name="Haridas S."/>
            <person name="Chen C."/>
            <person name="Bauer D."/>
            <person name="Andreopoulos W."/>
            <person name="Pangilinan J."/>
            <person name="LaButti K."/>
            <person name="Riley R."/>
            <person name="Lipzen A."/>
            <person name="Clum A."/>
            <person name="Drula E."/>
            <person name="Henrissat B."/>
            <person name="Kohler A."/>
            <person name="Grigoriev I.V."/>
            <person name="Martin F.M."/>
            <person name="Hacquard S."/>
        </authorList>
    </citation>
    <scope>NUCLEOTIDE SEQUENCE</scope>
    <source>
        <strain evidence="9">MPI-CAGE-AT-0147</strain>
    </source>
</reference>
<evidence type="ECO:0000256" key="4">
    <source>
        <dbReference type="ARBA" id="ARBA00022723"/>
    </source>
</evidence>
<dbReference type="InterPro" id="IPR050121">
    <property type="entry name" value="Cytochrome_P450_monoxygenase"/>
</dbReference>
<dbReference type="Pfam" id="PF00067">
    <property type="entry name" value="p450"/>
    <property type="match status" value="1"/>
</dbReference>
<dbReference type="OrthoDB" id="6692864at2759"/>
<gene>
    <name evidence="9" type="ORF">EDB81DRAFT_946014</name>
</gene>
<dbReference type="PANTHER" id="PTHR24305">
    <property type="entry name" value="CYTOCHROME P450"/>
    <property type="match status" value="1"/>
</dbReference>
<keyword evidence="8" id="KW-0812">Transmembrane</keyword>
<sequence>MSNSNLGYFASPMTQLLLVQCLDAAISGFLAHGFYFIHWTDDRNAMRVVLGHALAFFMLAFLEIAARGVPSGLQASFFVYAAYLTTLFTIITIYRLFFHRLRRFPGPVWASITKAYGVYASRDGKLHEGYNWLLHLGLLFASIRSSEILHNAIDSMTQVRGWQSKCAKGNFYATMEYGHQQVLNPDAITDKTEHRFRRQIWDKAFKGKAIDAREQPIRDVIHQRLAKVDELKGQPLNGPSSPRSFHSTSLQPWLITLSKKLPLADSSDLIEFENLARRLVAQRLKDSEAKEDIIHYFIEDYKSKEPKAFFTQERLECDAQAILIGAADSSFSLLSFCFHHLILSPGTIDTLRAELSPFYNCSHREGFANADLTRSAPFLHAVINETMRLYSPACTNGVKKTPPEGIALDGTYIPGHVNLISSIWSFHRSECYFVRLRDWIPERWTKQPELVLDKRAYHPFSTGQFETFPLLRWVISEE</sequence>
<dbReference type="PANTHER" id="PTHR24305:SF187">
    <property type="entry name" value="P450, PUTATIVE (EUROFUNG)-RELATED"/>
    <property type="match status" value="1"/>
</dbReference>
<keyword evidence="8" id="KW-0472">Membrane</keyword>
<evidence type="ECO:0000313" key="10">
    <source>
        <dbReference type="Proteomes" id="UP000738349"/>
    </source>
</evidence>
<feature type="transmembrane region" description="Helical" evidence="8">
    <location>
        <begin position="75"/>
        <end position="97"/>
    </location>
</feature>
<proteinExistence type="inferred from homology"/>
<dbReference type="GO" id="GO:0020037">
    <property type="term" value="F:heme binding"/>
    <property type="evidence" value="ECO:0007669"/>
    <property type="project" value="InterPro"/>
</dbReference>
<accession>A0A9P9JDI6</accession>
<dbReference type="AlphaFoldDB" id="A0A9P9JDI6"/>
<comment type="caution">
    <text evidence="9">The sequence shown here is derived from an EMBL/GenBank/DDBJ whole genome shotgun (WGS) entry which is preliminary data.</text>
</comment>
<feature type="transmembrane region" description="Helical" evidence="8">
    <location>
        <begin position="49"/>
        <end position="69"/>
    </location>
</feature>
<dbReference type="InterPro" id="IPR036396">
    <property type="entry name" value="Cyt_P450_sf"/>
</dbReference>
<dbReference type="GO" id="GO:0005506">
    <property type="term" value="F:iron ion binding"/>
    <property type="evidence" value="ECO:0007669"/>
    <property type="project" value="InterPro"/>
</dbReference>
<evidence type="ECO:0000256" key="6">
    <source>
        <dbReference type="ARBA" id="ARBA00023004"/>
    </source>
</evidence>
<keyword evidence="4" id="KW-0479">Metal-binding</keyword>
<dbReference type="Gene3D" id="1.10.630.10">
    <property type="entry name" value="Cytochrome P450"/>
    <property type="match status" value="1"/>
</dbReference>
<keyword evidence="8" id="KW-1133">Transmembrane helix</keyword>
<keyword evidence="6" id="KW-0408">Iron</keyword>
<comment type="cofactor">
    <cofactor evidence="1">
        <name>heme</name>
        <dbReference type="ChEBI" id="CHEBI:30413"/>
    </cofactor>
</comment>
<protein>
    <submittedName>
        <fullName evidence="9">Cytochrome P450</fullName>
    </submittedName>
</protein>
<feature type="transmembrane region" description="Helical" evidence="8">
    <location>
        <begin position="16"/>
        <end position="37"/>
    </location>
</feature>
<dbReference type="EMBL" id="JAGMUV010000006">
    <property type="protein sequence ID" value="KAH7153103.1"/>
    <property type="molecule type" value="Genomic_DNA"/>
</dbReference>
<evidence type="ECO:0000256" key="3">
    <source>
        <dbReference type="ARBA" id="ARBA00022617"/>
    </source>
</evidence>
<evidence type="ECO:0000256" key="2">
    <source>
        <dbReference type="ARBA" id="ARBA00010617"/>
    </source>
</evidence>
<evidence type="ECO:0000313" key="9">
    <source>
        <dbReference type="EMBL" id="KAH7153103.1"/>
    </source>
</evidence>
<keyword evidence="7" id="KW-0503">Monooxygenase</keyword>
<evidence type="ECO:0000256" key="1">
    <source>
        <dbReference type="ARBA" id="ARBA00001971"/>
    </source>
</evidence>
<name>A0A9P9JDI6_9HYPO</name>
<evidence type="ECO:0000256" key="7">
    <source>
        <dbReference type="ARBA" id="ARBA00023033"/>
    </source>
</evidence>
<evidence type="ECO:0000256" key="8">
    <source>
        <dbReference type="SAM" id="Phobius"/>
    </source>
</evidence>
<keyword evidence="5" id="KW-0560">Oxidoreductase</keyword>
<dbReference type="Proteomes" id="UP000738349">
    <property type="component" value="Unassembled WGS sequence"/>
</dbReference>
<dbReference type="GO" id="GO:0004497">
    <property type="term" value="F:monooxygenase activity"/>
    <property type="evidence" value="ECO:0007669"/>
    <property type="project" value="UniProtKB-KW"/>
</dbReference>
<dbReference type="InterPro" id="IPR001128">
    <property type="entry name" value="Cyt_P450"/>
</dbReference>
<keyword evidence="3" id="KW-0349">Heme</keyword>
<dbReference type="GO" id="GO:0016705">
    <property type="term" value="F:oxidoreductase activity, acting on paired donors, with incorporation or reduction of molecular oxygen"/>
    <property type="evidence" value="ECO:0007669"/>
    <property type="project" value="InterPro"/>
</dbReference>
<comment type="similarity">
    <text evidence="2">Belongs to the cytochrome P450 family.</text>
</comment>
<evidence type="ECO:0000256" key="5">
    <source>
        <dbReference type="ARBA" id="ARBA00023002"/>
    </source>
</evidence>
<keyword evidence="10" id="KW-1185">Reference proteome</keyword>
<organism evidence="9 10">
    <name type="scientific">Dactylonectria macrodidyma</name>
    <dbReference type="NCBI Taxonomy" id="307937"/>
    <lineage>
        <taxon>Eukaryota</taxon>
        <taxon>Fungi</taxon>
        <taxon>Dikarya</taxon>
        <taxon>Ascomycota</taxon>
        <taxon>Pezizomycotina</taxon>
        <taxon>Sordariomycetes</taxon>
        <taxon>Hypocreomycetidae</taxon>
        <taxon>Hypocreales</taxon>
        <taxon>Nectriaceae</taxon>
        <taxon>Dactylonectria</taxon>
    </lineage>
</organism>